<evidence type="ECO:0000259" key="6">
    <source>
        <dbReference type="PROSITE" id="PS50052"/>
    </source>
</evidence>
<dbReference type="Proteomes" id="UP001178662">
    <property type="component" value="Chromosome"/>
</dbReference>
<dbReference type="Gene3D" id="3.40.50.300">
    <property type="entry name" value="P-loop containing nucleotide triphosphate hydrolases"/>
    <property type="match status" value="1"/>
</dbReference>
<dbReference type="EMBL" id="CP119317">
    <property type="protein sequence ID" value="WEK54787.1"/>
    <property type="molecule type" value="Genomic_DNA"/>
</dbReference>
<keyword evidence="4 7" id="KW-0418">Kinase</keyword>
<proteinExistence type="inferred from homology"/>
<name>A0AA95JDB1_9BACL</name>
<keyword evidence="8" id="KW-1185">Reference proteome</keyword>
<evidence type="ECO:0000256" key="4">
    <source>
        <dbReference type="ARBA" id="ARBA00022777"/>
    </source>
</evidence>
<evidence type="ECO:0000256" key="1">
    <source>
        <dbReference type="ARBA" id="ARBA00003531"/>
    </source>
</evidence>
<dbReference type="Pfam" id="PF00625">
    <property type="entry name" value="Guanylate_kin"/>
    <property type="match status" value="1"/>
</dbReference>
<feature type="domain" description="Guanylate kinase-like" evidence="6">
    <location>
        <begin position="4"/>
        <end position="180"/>
    </location>
</feature>
<dbReference type="InterPro" id="IPR008144">
    <property type="entry name" value="Guanylate_kin-like_dom"/>
</dbReference>
<evidence type="ECO:0000256" key="2">
    <source>
        <dbReference type="ARBA" id="ARBA00005790"/>
    </source>
</evidence>
<dbReference type="InterPro" id="IPR008145">
    <property type="entry name" value="GK/Ca_channel_bsu"/>
</dbReference>
<keyword evidence="3" id="KW-0808">Transferase</keyword>
<dbReference type="PANTHER" id="PTHR23117:SF13">
    <property type="entry name" value="GUANYLATE KINASE"/>
    <property type="match status" value="1"/>
</dbReference>
<evidence type="ECO:0000313" key="7">
    <source>
        <dbReference type="EMBL" id="WEK54787.1"/>
    </source>
</evidence>
<comment type="catalytic activity">
    <reaction evidence="5">
        <text>GMP + ATP = GDP + ADP</text>
        <dbReference type="Rhea" id="RHEA:20780"/>
        <dbReference type="ChEBI" id="CHEBI:30616"/>
        <dbReference type="ChEBI" id="CHEBI:58115"/>
        <dbReference type="ChEBI" id="CHEBI:58189"/>
        <dbReference type="ChEBI" id="CHEBI:456216"/>
        <dbReference type="EC" id="2.7.4.8"/>
    </reaction>
</comment>
<evidence type="ECO:0000256" key="3">
    <source>
        <dbReference type="ARBA" id="ARBA00022679"/>
    </source>
</evidence>
<sequence length="182" mass="20873">MANPKIIVFTGTSGSGRKTVARRVGAKLGWGHVLSCTTRPVRNPSQPDGDYNYMSEQQFAEADENGQFVQTVVIDKHKYGIRHEDLLAAMSNGQHVYVILNRDGADAFKRKYGDQVIRLFIYVDKQTVRERLETKGMAYEVVENYLEHYMDEVTYRRQCEHVVENVELGRTIEQISQLKLSN</sequence>
<dbReference type="PROSITE" id="PS50052">
    <property type="entry name" value="GUANYLATE_KINASE_2"/>
    <property type="match status" value="1"/>
</dbReference>
<evidence type="ECO:0000313" key="8">
    <source>
        <dbReference type="Proteomes" id="UP001178662"/>
    </source>
</evidence>
<dbReference type="SMART" id="SM00072">
    <property type="entry name" value="GuKc"/>
    <property type="match status" value="1"/>
</dbReference>
<dbReference type="SUPFAM" id="SSF52540">
    <property type="entry name" value="P-loop containing nucleoside triphosphate hydrolases"/>
    <property type="match status" value="1"/>
</dbReference>
<dbReference type="InterPro" id="IPR027417">
    <property type="entry name" value="P-loop_NTPase"/>
</dbReference>
<gene>
    <name evidence="7" type="ORF">P0Y55_01530</name>
</gene>
<evidence type="ECO:0000256" key="5">
    <source>
        <dbReference type="ARBA" id="ARBA00048594"/>
    </source>
</evidence>
<dbReference type="GO" id="GO:0004385">
    <property type="term" value="F:GMP kinase activity"/>
    <property type="evidence" value="ECO:0007669"/>
    <property type="project" value="UniProtKB-EC"/>
</dbReference>
<dbReference type="AlphaFoldDB" id="A0AA95JDB1"/>
<dbReference type="PANTHER" id="PTHR23117">
    <property type="entry name" value="GUANYLATE KINASE-RELATED"/>
    <property type="match status" value="1"/>
</dbReference>
<reference evidence="7" key="1">
    <citation type="submission" date="2023-03" db="EMBL/GenBank/DDBJ databases">
        <title>Andean soil-derived lignocellulolytic bacterial consortium as a source of novel taxa and putative plastic-active enzymes.</title>
        <authorList>
            <person name="Diaz-Garcia L."/>
            <person name="Chuvochina M."/>
            <person name="Feuerriegel G."/>
            <person name="Bunk B."/>
            <person name="Sproer C."/>
            <person name="Streit W.R."/>
            <person name="Rodriguez L.M."/>
            <person name="Overmann J."/>
            <person name="Jimenez D.J."/>
        </authorList>
    </citation>
    <scope>NUCLEOTIDE SEQUENCE</scope>
    <source>
        <strain evidence="7">MAG 2441</strain>
    </source>
</reference>
<protein>
    <submittedName>
        <fullName evidence="7">Guanylate kinase</fullName>
    </submittedName>
</protein>
<accession>A0AA95JDB1</accession>
<comment type="function">
    <text evidence="1">Essential for recycling GMP and indirectly, cGMP.</text>
</comment>
<organism evidence="7 8">
    <name type="scientific">Candidatus Cohnella colombiensis</name>
    <dbReference type="NCBI Taxonomy" id="3121368"/>
    <lineage>
        <taxon>Bacteria</taxon>
        <taxon>Bacillati</taxon>
        <taxon>Bacillota</taxon>
        <taxon>Bacilli</taxon>
        <taxon>Bacillales</taxon>
        <taxon>Paenibacillaceae</taxon>
        <taxon>Cohnella</taxon>
    </lineage>
</organism>
<dbReference type="GO" id="GO:0005829">
    <property type="term" value="C:cytosol"/>
    <property type="evidence" value="ECO:0007669"/>
    <property type="project" value="TreeGrafter"/>
</dbReference>
<comment type="similarity">
    <text evidence="2">Belongs to the guanylate kinase family.</text>
</comment>